<dbReference type="EMBL" id="CP036298">
    <property type="protein sequence ID" value="QDV27497.1"/>
    <property type="molecule type" value="Genomic_DNA"/>
</dbReference>
<dbReference type="Proteomes" id="UP000318017">
    <property type="component" value="Chromosome"/>
</dbReference>
<organism evidence="1 2">
    <name type="scientific">Aureliella helgolandensis</name>
    <dbReference type="NCBI Taxonomy" id="2527968"/>
    <lineage>
        <taxon>Bacteria</taxon>
        <taxon>Pseudomonadati</taxon>
        <taxon>Planctomycetota</taxon>
        <taxon>Planctomycetia</taxon>
        <taxon>Pirellulales</taxon>
        <taxon>Pirellulaceae</taxon>
        <taxon>Aureliella</taxon>
    </lineage>
</organism>
<accession>A0A518GG15</accession>
<keyword evidence="2" id="KW-1185">Reference proteome</keyword>
<proteinExistence type="predicted"/>
<evidence type="ECO:0000313" key="1">
    <source>
        <dbReference type="EMBL" id="QDV27497.1"/>
    </source>
</evidence>
<protein>
    <submittedName>
        <fullName evidence="1">Uncharacterized protein</fullName>
    </submittedName>
</protein>
<reference evidence="1 2" key="1">
    <citation type="submission" date="2019-02" db="EMBL/GenBank/DDBJ databases">
        <title>Deep-cultivation of Planctomycetes and their phenomic and genomic characterization uncovers novel biology.</title>
        <authorList>
            <person name="Wiegand S."/>
            <person name="Jogler M."/>
            <person name="Boedeker C."/>
            <person name="Pinto D."/>
            <person name="Vollmers J."/>
            <person name="Rivas-Marin E."/>
            <person name="Kohn T."/>
            <person name="Peeters S.H."/>
            <person name="Heuer A."/>
            <person name="Rast P."/>
            <person name="Oberbeckmann S."/>
            <person name="Bunk B."/>
            <person name="Jeske O."/>
            <person name="Meyerdierks A."/>
            <person name="Storesund J.E."/>
            <person name="Kallscheuer N."/>
            <person name="Luecker S."/>
            <person name="Lage O.M."/>
            <person name="Pohl T."/>
            <person name="Merkel B.J."/>
            <person name="Hornburger P."/>
            <person name="Mueller R.-W."/>
            <person name="Bruemmer F."/>
            <person name="Labrenz M."/>
            <person name="Spormann A.M."/>
            <person name="Op den Camp H."/>
            <person name="Overmann J."/>
            <person name="Amann R."/>
            <person name="Jetten M.S.M."/>
            <person name="Mascher T."/>
            <person name="Medema M.H."/>
            <person name="Devos D.P."/>
            <person name="Kaster A.-K."/>
            <person name="Ovreas L."/>
            <person name="Rohde M."/>
            <person name="Galperin M.Y."/>
            <person name="Jogler C."/>
        </authorList>
    </citation>
    <scope>NUCLEOTIDE SEQUENCE [LARGE SCALE GENOMIC DNA]</scope>
    <source>
        <strain evidence="1 2">Q31a</strain>
    </source>
</reference>
<gene>
    <name evidence="1" type="ORF">Q31a_58860</name>
</gene>
<sequence length="101" mass="10876">MLLAKTLLAKTEDTPCVACTARNRTANAIRRVGARRGASGDAGRFMPWLSTELGSSTELERVQGVNGGGRKASKYPRGGVFSAKLIKECGGAQMIWQYSHF</sequence>
<name>A0A518GG15_9BACT</name>
<evidence type="ECO:0000313" key="2">
    <source>
        <dbReference type="Proteomes" id="UP000318017"/>
    </source>
</evidence>
<dbReference type="AlphaFoldDB" id="A0A518GG15"/>
<dbReference type="KEGG" id="ahel:Q31a_58860"/>